<evidence type="ECO:0000256" key="1">
    <source>
        <dbReference type="SAM" id="MobiDB-lite"/>
    </source>
</evidence>
<proteinExistence type="predicted"/>
<protein>
    <submittedName>
        <fullName evidence="2">SFRICE_018810</fullName>
    </submittedName>
</protein>
<dbReference type="AlphaFoldDB" id="A0A2H1WPM6"/>
<evidence type="ECO:0000313" key="2">
    <source>
        <dbReference type="EMBL" id="SOQ54384.1"/>
    </source>
</evidence>
<feature type="compositionally biased region" description="Basic and acidic residues" evidence="1">
    <location>
        <begin position="19"/>
        <end position="28"/>
    </location>
</feature>
<dbReference type="EMBL" id="ODYU01009747">
    <property type="protein sequence ID" value="SOQ54384.1"/>
    <property type="molecule type" value="Genomic_DNA"/>
</dbReference>
<sequence>MAKEQTGHLIEGKSSNDFSHLERDERECKTRPTNHLMVSNRHHPWTPETPEALPASRNETQRSGYFTSVFCEAVVPLRSSRPILRLPEAQFSPPQSSQSPIPQQPPFLTPKKAGNALVTPLVFQVSMGGGECSPSGLLGIRELARLGKGLIGPPVTSLTQRNITQALFHAFSLGDRGGKFIQFVTLAEARGSAY</sequence>
<reference evidence="2" key="1">
    <citation type="submission" date="2016-07" db="EMBL/GenBank/DDBJ databases">
        <authorList>
            <person name="Bretaudeau A."/>
        </authorList>
    </citation>
    <scope>NUCLEOTIDE SEQUENCE</scope>
    <source>
        <strain evidence="2">Rice</strain>
        <tissue evidence="2">Whole body</tissue>
    </source>
</reference>
<name>A0A2H1WPM6_SPOFR</name>
<organism evidence="2">
    <name type="scientific">Spodoptera frugiperda</name>
    <name type="common">Fall armyworm</name>
    <dbReference type="NCBI Taxonomy" id="7108"/>
    <lineage>
        <taxon>Eukaryota</taxon>
        <taxon>Metazoa</taxon>
        <taxon>Ecdysozoa</taxon>
        <taxon>Arthropoda</taxon>
        <taxon>Hexapoda</taxon>
        <taxon>Insecta</taxon>
        <taxon>Pterygota</taxon>
        <taxon>Neoptera</taxon>
        <taxon>Endopterygota</taxon>
        <taxon>Lepidoptera</taxon>
        <taxon>Glossata</taxon>
        <taxon>Ditrysia</taxon>
        <taxon>Noctuoidea</taxon>
        <taxon>Noctuidae</taxon>
        <taxon>Amphipyrinae</taxon>
        <taxon>Spodoptera</taxon>
    </lineage>
</organism>
<accession>A0A2H1WPM6</accession>
<feature type="region of interest" description="Disordered" evidence="1">
    <location>
        <begin position="1"/>
        <end position="28"/>
    </location>
</feature>
<gene>
    <name evidence="2" type="ORF">SFRICE_018810</name>
</gene>